<dbReference type="AlphaFoldDB" id="A0A1V8SYR1"/>
<organism evidence="3 4">
    <name type="scientific">Cryoendolithus antarcticus</name>
    <dbReference type="NCBI Taxonomy" id="1507870"/>
    <lineage>
        <taxon>Eukaryota</taxon>
        <taxon>Fungi</taxon>
        <taxon>Dikarya</taxon>
        <taxon>Ascomycota</taxon>
        <taxon>Pezizomycotina</taxon>
        <taxon>Dothideomycetes</taxon>
        <taxon>Dothideomycetidae</taxon>
        <taxon>Cladosporiales</taxon>
        <taxon>Cladosporiaceae</taxon>
        <taxon>Cryoendolithus</taxon>
    </lineage>
</organism>
<reference evidence="4" key="1">
    <citation type="submission" date="2017-03" db="EMBL/GenBank/DDBJ databases">
        <title>Genomes of endolithic fungi from Antarctica.</title>
        <authorList>
            <person name="Coleine C."/>
            <person name="Masonjones S."/>
            <person name="Stajich J.E."/>
        </authorList>
    </citation>
    <scope>NUCLEOTIDE SEQUENCE [LARGE SCALE GENOMIC DNA]</scope>
    <source>
        <strain evidence="4">CCFEE 5527</strain>
    </source>
</reference>
<accession>A0A1V8SYR1</accession>
<sequence>MRLSVGLALLDASVALANILPRQANSTTTTVSSSGGNDTGLASASACVESKYSWLGSKGKTIASTTTYASTTTLTYLNYSSIYDTLTFAANSTPTTLCDGYPRIDGNTSISTFVTTFSTPTAVVSTVVEPVYTSVPPPSCTVPPADCDALNSIYSVAEAAYNTSLAAFRADYTSSLNATTSFTITVPDPSFTATSPICGTPTLATGIPVTQVGDPTCAENFANIQLLYWPVTRIGGDCGTNTSTMTMAPTISGKPNTFEFWGSTLTSPTVYMAFDGTWVLSSNGITVSDQSRLIIPQSATAVTSLCAKPGGGFIPKRVNYADLNWPYNADAYRCQEKCYSYPYEPSVFNTTYTSPEMTILGTVYAATTEVRELDTFSTYATVNLCSTIWEQDFHPVISIPPEFSSLTPAGQDLGGSISCPFLFDSKAVFYDPPLPLTVASSVIGVAPGPTSSSTTTSRTSAAVPGSTASPSTPSPTSTPTTTRTAVPVELPPSTSTTTAAGTQPAAPETSSGEPSTRSAPNTKSSASALLPSTSSSVPGEASSAVIKTTATALLPSSRSSAAGPAESAAPNPPAQSEVNPPATTSTTQNIGGIIASVIGETSTPAGAQPGSAASAVASSADPGASSQGGGAAPSSAASSSAGVIFTFAPTAPATAPASSGAVADPTVTSVADPAPVFSAVGTTLVVAGTSAIVVASSVTLTPGGAAVTVSGTTLSLAPSATALVVDGSTQVATTPVVAAAPSEPAVLTFGSNTLTAGAGGAFTVAPSVTLTPGGFVIVSGAILSLATSATAVVVNGVTQHLAPAPVSAADPAAPAIVLAGSTFTAGPSSAFVLPGDNTLTPGGVVTVSGTTISLGSSASELVVNGVTQILPSAVAASATPVLTLGEQTFTADPSGAFSLGSGTALAPGSAVTIGGTVLSLPSSGGAVVVNGVTQTLAEVTGSSTGATEAAQSSLPAVTSAAGTSGVTAGGVSSGAGPSSIPATATTSSASRPRSERFAVAGVLLSLFMICA</sequence>
<feature type="region of interest" description="Disordered" evidence="1">
    <location>
        <begin position="556"/>
        <end position="587"/>
    </location>
</feature>
<keyword evidence="2" id="KW-0732">Signal</keyword>
<feature type="region of interest" description="Disordered" evidence="1">
    <location>
        <begin position="601"/>
        <end position="633"/>
    </location>
</feature>
<feature type="region of interest" description="Disordered" evidence="1">
    <location>
        <begin position="968"/>
        <end position="991"/>
    </location>
</feature>
<feature type="compositionally biased region" description="Polar residues" evidence="1">
    <location>
        <begin position="510"/>
        <end position="523"/>
    </location>
</feature>
<feature type="compositionally biased region" description="Low complexity" evidence="1">
    <location>
        <begin position="450"/>
        <end position="509"/>
    </location>
</feature>
<evidence type="ECO:0000256" key="2">
    <source>
        <dbReference type="SAM" id="SignalP"/>
    </source>
</evidence>
<evidence type="ECO:0008006" key="5">
    <source>
        <dbReference type="Google" id="ProtNLM"/>
    </source>
</evidence>
<feature type="compositionally biased region" description="Low complexity" evidence="1">
    <location>
        <begin position="524"/>
        <end position="536"/>
    </location>
</feature>
<feature type="chain" id="PRO_5013320254" description="Ig-like domain-containing protein" evidence="2">
    <location>
        <begin position="18"/>
        <end position="1011"/>
    </location>
</feature>
<feature type="signal peptide" evidence="2">
    <location>
        <begin position="1"/>
        <end position="17"/>
    </location>
</feature>
<keyword evidence="4" id="KW-1185">Reference proteome</keyword>
<dbReference type="OrthoDB" id="3944128at2759"/>
<feature type="compositionally biased region" description="Low complexity" evidence="1">
    <location>
        <begin position="556"/>
        <end position="569"/>
    </location>
</feature>
<evidence type="ECO:0000256" key="1">
    <source>
        <dbReference type="SAM" id="MobiDB-lite"/>
    </source>
</evidence>
<dbReference type="Proteomes" id="UP000192596">
    <property type="component" value="Unassembled WGS sequence"/>
</dbReference>
<dbReference type="EMBL" id="NAJO01000022">
    <property type="protein sequence ID" value="OQO04293.1"/>
    <property type="molecule type" value="Genomic_DNA"/>
</dbReference>
<name>A0A1V8SYR1_9PEZI</name>
<feature type="region of interest" description="Disordered" evidence="1">
    <location>
        <begin position="447"/>
        <end position="541"/>
    </location>
</feature>
<evidence type="ECO:0000313" key="4">
    <source>
        <dbReference type="Proteomes" id="UP000192596"/>
    </source>
</evidence>
<feature type="compositionally biased region" description="Low complexity" evidence="1">
    <location>
        <begin position="974"/>
        <end position="991"/>
    </location>
</feature>
<feature type="compositionally biased region" description="Low complexity" evidence="1">
    <location>
        <begin position="602"/>
        <end position="625"/>
    </location>
</feature>
<evidence type="ECO:0000313" key="3">
    <source>
        <dbReference type="EMBL" id="OQO04293.1"/>
    </source>
</evidence>
<comment type="caution">
    <text evidence="3">The sequence shown here is derived from an EMBL/GenBank/DDBJ whole genome shotgun (WGS) entry which is preliminary data.</text>
</comment>
<gene>
    <name evidence="3" type="ORF">B0A48_10904</name>
</gene>
<protein>
    <recommendedName>
        <fullName evidence="5">Ig-like domain-containing protein</fullName>
    </recommendedName>
</protein>
<feature type="compositionally biased region" description="Polar residues" evidence="1">
    <location>
        <begin position="577"/>
        <end position="587"/>
    </location>
</feature>
<dbReference type="InParanoid" id="A0A1V8SYR1"/>
<proteinExistence type="predicted"/>